<sequence length="103" mass="11142">MSHSETASILTNTGTFTASSTLTSTETFTSTIPGLGATSGKALKRVGAAVVNVVDAILIRRKISQLETIFKQKRLKLGNLIPLETDYDTLLELSRYVTPLLMI</sequence>
<accession>A0A6A4GS03</accession>
<dbReference type="Proteomes" id="UP000799118">
    <property type="component" value="Unassembled WGS sequence"/>
</dbReference>
<dbReference type="OrthoDB" id="3062192at2759"/>
<dbReference type="AlphaFoldDB" id="A0A6A4GS03"/>
<keyword evidence="2" id="KW-1185">Reference proteome</keyword>
<protein>
    <submittedName>
        <fullName evidence="1">Uncharacterized protein</fullName>
    </submittedName>
</protein>
<evidence type="ECO:0000313" key="2">
    <source>
        <dbReference type="Proteomes" id="UP000799118"/>
    </source>
</evidence>
<gene>
    <name evidence="1" type="ORF">BT96DRAFT_430357</name>
</gene>
<dbReference type="EMBL" id="ML769737">
    <property type="protein sequence ID" value="KAE9388562.1"/>
    <property type="molecule type" value="Genomic_DNA"/>
</dbReference>
<evidence type="ECO:0000313" key="1">
    <source>
        <dbReference type="EMBL" id="KAE9388562.1"/>
    </source>
</evidence>
<organism evidence="1 2">
    <name type="scientific">Gymnopus androsaceus JB14</name>
    <dbReference type="NCBI Taxonomy" id="1447944"/>
    <lineage>
        <taxon>Eukaryota</taxon>
        <taxon>Fungi</taxon>
        <taxon>Dikarya</taxon>
        <taxon>Basidiomycota</taxon>
        <taxon>Agaricomycotina</taxon>
        <taxon>Agaricomycetes</taxon>
        <taxon>Agaricomycetidae</taxon>
        <taxon>Agaricales</taxon>
        <taxon>Marasmiineae</taxon>
        <taxon>Omphalotaceae</taxon>
        <taxon>Gymnopus</taxon>
    </lineage>
</organism>
<proteinExistence type="predicted"/>
<reference evidence="1" key="1">
    <citation type="journal article" date="2019" name="Environ. Microbiol.">
        <title>Fungal ecological strategies reflected in gene transcription - a case study of two litter decomposers.</title>
        <authorList>
            <person name="Barbi F."/>
            <person name="Kohler A."/>
            <person name="Barry K."/>
            <person name="Baskaran P."/>
            <person name="Daum C."/>
            <person name="Fauchery L."/>
            <person name="Ihrmark K."/>
            <person name="Kuo A."/>
            <person name="LaButti K."/>
            <person name="Lipzen A."/>
            <person name="Morin E."/>
            <person name="Grigoriev I.V."/>
            <person name="Henrissat B."/>
            <person name="Lindahl B."/>
            <person name="Martin F."/>
        </authorList>
    </citation>
    <scope>NUCLEOTIDE SEQUENCE</scope>
    <source>
        <strain evidence="1">JB14</strain>
    </source>
</reference>
<name>A0A6A4GS03_9AGAR</name>